<dbReference type="InterPro" id="IPR051381">
    <property type="entry name" value="CREB_ATF_subfamily"/>
</dbReference>
<proteinExistence type="inferred from homology"/>
<evidence type="ECO:0000313" key="18">
    <source>
        <dbReference type="Proteomes" id="UP000515152"/>
    </source>
</evidence>
<dbReference type="GO" id="GO:0000981">
    <property type="term" value="F:DNA-binding transcription factor activity, RNA polymerase II-specific"/>
    <property type="evidence" value="ECO:0007669"/>
    <property type="project" value="TreeGrafter"/>
</dbReference>
<evidence type="ECO:0000256" key="6">
    <source>
        <dbReference type="ARBA" id="ARBA00022968"/>
    </source>
</evidence>
<evidence type="ECO:0000256" key="1">
    <source>
        <dbReference type="ARBA" id="ARBA00004648"/>
    </source>
</evidence>
<evidence type="ECO:0000256" key="12">
    <source>
        <dbReference type="ARBA" id="ARBA00023163"/>
    </source>
</evidence>
<dbReference type="SUPFAM" id="SSF57959">
    <property type="entry name" value="Leucine zipper domain"/>
    <property type="match status" value="1"/>
</dbReference>
<evidence type="ECO:0000313" key="19">
    <source>
        <dbReference type="RefSeq" id="XP_012677148.2"/>
    </source>
</evidence>
<dbReference type="PANTHER" id="PTHR45996:SF1">
    <property type="entry name" value="CYCLIC AMP-RESPONSIVE ELEMENT-BINDING PROTEIN 3-LIKE PROTEIN 3"/>
    <property type="match status" value="1"/>
</dbReference>
<dbReference type="GeneID" id="105895119"/>
<dbReference type="OrthoDB" id="674948at2759"/>
<evidence type="ECO:0000256" key="5">
    <source>
        <dbReference type="ARBA" id="ARBA00022824"/>
    </source>
</evidence>
<dbReference type="PROSITE" id="PS50217">
    <property type="entry name" value="BZIP"/>
    <property type="match status" value="1"/>
</dbReference>
<reference evidence="19" key="1">
    <citation type="submission" date="2025-08" db="UniProtKB">
        <authorList>
            <consortium name="RefSeq"/>
        </authorList>
    </citation>
    <scope>IDENTIFICATION</scope>
</reference>
<keyword evidence="18" id="KW-1185">Reference proteome</keyword>
<dbReference type="FunFam" id="1.20.5.170:FF:000042">
    <property type="entry name" value="Cyclic AMP-responsive element-binding protein 3-like protein 3"/>
    <property type="match status" value="1"/>
</dbReference>
<keyword evidence="13" id="KW-0325">Glycoprotein</keyword>
<evidence type="ECO:0000256" key="8">
    <source>
        <dbReference type="ARBA" id="ARBA00023015"/>
    </source>
</evidence>
<keyword evidence="8" id="KW-0805">Transcription regulation</keyword>
<name>A0A6P3VQ14_CLUHA</name>
<evidence type="ECO:0000256" key="7">
    <source>
        <dbReference type="ARBA" id="ARBA00022989"/>
    </source>
</evidence>
<evidence type="ECO:0000256" key="11">
    <source>
        <dbReference type="ARBA" id="ARBA00023159"/>
    </source>
</evidence>
<dbReference type="AlphaFoldDB" id="A0A6P3VQ14"/>
<dbReference type="InterPro" id="IPR046347">
    <property type="entry name" value="bZIP_sf"/>
</dbReference>
<keyword evidence="11" id="KW-0010">Activator</keyword>
<sequence length="431" mass="48539">MEHYSNPGCDGIDLLDLLFDKNDGILRHEKIDRSNQPLPVAEPSLLIQSQGTEDFLSALLSGPDTGSPQWSPSRSDSGISEDLHSDHMDSPLPPQSPLLESQYIHPLPHPKPLDPMETDLPIDLNGWETGLFQGKTDKMLHGSPEQRSQLSSGFPLSVKDLLLSGKTEPNCCQQPQALQQSVQELILNEDERKLLAKEGMMLPAQLPLTKYEERILKKIRRKIRNKQSAQESRKKKKEYIDGLESRMATCTAQNQELQRKVFQLEKCNMSLMEKLRRLQAMVMNGSNKTAQTGTCILVLVLSFSLLLFPSLKPFSDSKVSLEEDFGPVRVQSRSLHNIHSSRVIYAHDHHSPIPEDTVMLKPLPGNQQVDNVRSFLEKLTIGQRLTDFDTIPHNESLHDHHLHHHGDPITGHTATVTLRAVAKIRPHADDM</sequence>
<feature type="region of interest" description="Disordered" evidence="16">
    <location>
        <begin position="57"/>
        <end position="116"/>
    </location>
</feature>
<dbReference type="SMART" id="SM00338">
    <property type="entry name" value="BRLZ"/>
    <property type="match status" value="1"/>
</dbReference>
<evidence type="ECO:0000256" key="9">
    <source>
        <dbReference type="ARBA" id="ARBA00023125"/>
    </source>
</evidence>
<organism evidence="18 19">
    <name type="scientific">Clupea harengus</name>
    <name type="common">Atlantic herring</name>
    <dbReference type="NCBI Taxonomy" id="7950"/>
    <lineage>
        <taxon>Eukaryota</taxon>
        <taxon>Metazoa</taxon>
        <taxon>Chordata</taxon>
        <taxon>Craniata</taxon>
        <taxon>Vertebrata</taxon>
        <taxon>Euteleostomi</taxon>
        <taxon>Actinopterygii</taxon>
        <taxon>Neopterygii</taxon>
        <taxon>Teleostei</taxon>
        <taxon>Clupei</taxon>
        <taxon>Clupeiformes</taxon>
        <taxon>Clupeoidei</taxon>
        <taxon>Clupeidae</taxon>
        <taxon>Clupea</taxon>
    </lineage>
</organism>
<evidence type="ECO:0000256" key="10">
    <source>
        <dbReference type="ARBA" id="ARBA00023136"/>
    </source>
</evidence>
<keyword evidence="10" id="KW-0472">Membrane</keyword>
<feature type="domain" description="BZIP" evidence="17">
    <location>
        <begin position="215"/>
        <end position="278"/>
    </location>
</feature>
<evidence type="ECO:0000256" key="3">
    <source>
        <dbReference type="ARBA" id="ARBA00011195"/>
    </source>
</evidence>
<keyword evidence="4" id="KW-0812">Transmembrane</keyword>
<dbReference type="PANTHER" id="PTHR45996">
    <property type="entry name" value="AGAP001464-PB"/>
    <property type="match status" value="1"/>
</dbReference>
<keyword evidence="6" id="KW-0735">Signal-anchor</keyword>
<dbReference type="RefSeq" id="XP_012677148.2">
    <property type="nucleotide sequence ID" value="XM_012821694.3"/>
</dbReference>
<evidence type="ECO:0000259" key="17">
    <source>
        <dbReference type="PROSITE" id="PS50217"/>
    </source>
</evidence>
<dbReference type="CDD" id="cd14689">
    <property type="entry name" value="bZIP_CREB3"/>
    <property type="match status" value="1"/>
</dbReference>
<comment type="function">
    <text evidence="15">Transcriptional activator. Binds the cAMP response element (CRE). Activates transcription through box-B element and CRE. Seems to function synergistically with atf6. Regulates FGF21 transcription.</text>
</comment>
<dbReference type="PROSITE" id="PS00036">
    <property type="entry name" value="BZIP_BASIC"/>
    <property type="match status" value="1"/>
</dbReference>
<dbReference type="Gene3D" id="1.20.5.170">
    <property type="match status" value="1"/>
</dbReference>
<comment type="subcellular location">
    <subcellularLocation>
        <location evidence="1">Endoplasmic reticulum membrane</location>
        <topology evidence="1">Single-pass type II membrane protein</topology>
    </subcellularLocation>
</comment>
<evidence type="ECO:0000256" key="16">
    <source>
        <dbReference type="SAM" id="MobiDB-lite"/>
    </source>
</evidence>
<evidence type="ECO:0000256" key="14">
    <source>
        <dbReference type="ARBA" id="ARBA00023242"/>
    </source>
</evidence>
<comment type="similarity">
    <text evidence="2">Belongs to the bZIP family. ATF subfamily.</text>
</comment>
<dbReference type="InterPro" id="IPR004827">
    <property type="entry name" value="bZIP"/>
</dbReference>
<keyword evidence="12" id="KW-0804">Transcription</keyword>
<keyword evidence="7" id="KW-1133">Transmembrane helix</keyword>
<gene>
    <name evidence="19" type="primary">creb3l3a</name>
</gene>
<comment type="subunit">
    <text evidence="3">Binds DNA as a dimer.</text>
</comment>
<dbReference type="GO" id="GO:0005634">
    <property type="term" value="C:nucleus"/>
    <property type="evidence" value="ECO:0007669"/>
    <property type="project" value="TreeGrafter"/>
</dbReference>
<dbReference type="Pfam" id="PF00170">
    <property type="entry name" value="bZIP_1"/>
    <property type="match status" value="1"/>
</dbReference>
<evidence type="ECO:0000256" key="4">
    <source>
        <dbReference type="ARBA" id="ARBA00022692"/>
    </source>
</evidence>
<feature type="compositionally biased region" description="Polar residues" evidence="16">
    <location>
        <begin position="64"/>
        <end position="78"/>
    </location>
</feature>
<dbReference type="Proteomes" id="UP000515152">
    <property type="component" value="Chromosome 10"/>
</dbReference>
<evidence type="ECO:0000256" key="13">
    <source>
        <dbReference type="ARBA" id="ARBA00023180"/>
    </source>
</evidence>
<dbReference type="KEGG" id="char:105895119"/>
<evidence type="ECO:0000256" key="2">
    <source>
        <dbReference type="ARBA" id="ARBA00009050"/>
    </source>
</evidence>
<dbReference type="GO" id="GO:0000978">
    <property type="term" value="F:RNA polymerase II cis-regulatory region sequence-specific DNA binding"/>
    <property type="evidence" value="ECO:0007669"/>
    <property type="project" value="TreeGrafter"/>
</dbReference>
<protein>
    <submittedName>
        <fullName evidence="19">Cyclic AMP-responsive element-binding protein 3-like protein 3-A</fullName>
    </submittedName>
</protein>
<keyword evidence="9" id="KW-0238">DNA-binding</keyword>
<keyword evidence="14" id="KW-0539">Nucleus</keyword>
<keyword evidence="5" id="KW-0256">Endoplasmic reticulum</keyword>
<dbReference type="CTD" id="553700"/>
<dbReference type="GO" id="GO:0005789">
    <property type="term" value="C:endoplasmic reticulum membrane"/>
    <property type="evidence" value="ECO:0007669"/>
    <property type="project" value="UniProtKB-SubCell"/>
</dbReference>
<evidence type="ECO:0000256" key="15">
    <source>
        <dbReference type="ARBA" id="ARBA00057520"/>
    </source>
</evidence>
<accession>A0A6P3VQ14</accession>